<dbReference type="SUPFAM" id="SSF52058">
    <property type="entry name" value="L domain-like"/>
    <property type="match status" value="1"/>
</dbReference>
<evidence type="ECO:0000256" key="8">
    <source>
        <dbReference type="ARBA" id="ARBA00023170"/>
    </source>
</evidence>
<dbReference type="AlphaFoldDB" id="A0A314UE28"/>
<name>A0A314UE28_PRUYE</name>
<keyword evidence="8 10" id="KW-0675">Receptor</keyword>
<evidence type="ECO:0000256" key="9">
    <source>
        <dbReference type="ARBA" id="ARBA00023180"/>
    </source>
</evidence>
<dbReference type="FunFam" id="3.80.10.10:FF:000041">
    <property type="entry name" value="LRR receptor-like serine/threonine-protein kinase ERECTA"/>
    <property type="match status" value="1"/>
</dbReference>
<keyword evidence="2" id="KW-0433">Leucine-rich repeat</keyword>
<reference evidence="10 11" key="1">
    <citation type="submission" date="2018-02" db="EMBL/GenBank/DDBJ databases">
        <title>Draft genome of wild Prunus yedoensis var. nudiflora.</title>
        <authorList>
            <person name="Baek S."/>
            <person name="Kim J.-H."/>
            <person name="Choi K."/>
            <person name="Kim G.-B."/>
            <person name="Cho A."/>
            <person name="Jang H."/>
            <person name="Shin C.-H."/>
            <person name="Yu H.-J."/>
            <person name="Mun J.-H."/>
        </authorList>
    </citation>
    <scope>NUCLEOTIDE SEQUENCE [LARGE SCALE GENOMIC DNA]</scope>
    <source>
        <strain evidence="11">cv. Jeju island</strain>
        <tissue evidence="10">Leaf</tissue>
    </source>
</reference>
<dbReference type="Gene3D" id="3.80.10.10">
    <property type="entry name" value="Ribonuclease Inhibitor"/>
    <property type="match status" value="1"/>
</dbReference>
<evidence type="ECO:0000256" key="1">
    <source>
        <dbReference type="ARBA" id="ARBA00004479"/>
    </source>
</evidence>
<evidence type="ECO:0000256" key="2">
    <source>
        <dbReference type="ARBA" id="ARBA00022614"/>
    </source>
</evidence>
<dbReference type="GO" id="GO:0016301">
    <property type="term" value="F:kinase activity"/>
    <property type="evidence" value="ECO:0007669"/>
    <property type="project" value="UniProtKB-KW"/>
</dbReference>
<evidence type="ECO:0000256" key="5">
    <source>
        <dbReference type="ARBA" id="ARBA00022737"/>
    </source>
</evidence>
<keyword evidence="10" id="KW-0418">Kinase</keyword>
<evidence type="ECO:0000256" key="4">
    <source>
        <dbReference type="ARBA" id="ARBA00022729"/>
    </source>
</evidence>
<keyword evidence="3" id="KW-0812">Transmembrane</keyword>
<keyword evidence="11" id="KW-1185">Reference proteome</keyword>
<keyword evidence="5" id="KW-0677">Repeat</keyword>
<dbReference type="PANTHER" id="PTHR48063">
    <property type="entry name" value="LRR RECEPTOR-LIKE KINASE"/>
    <property type="match status" value="1"/>
</dbReference>
<dbReference type="STRING" id="2094558.A0A314UE28"/>
<dbReference type="Proteomes" id="UP000250321">
    <property type="component" value="Unassembled WGS sequence"/>
</dbReference>
<sequence length="305" mass="34030">MGYLFSIETLRLNNNGFVGELPSQLKNCRNLTLFNLAENKLSGSIPEWLGASLPNLTILILQSNNFYGSIPPQLCHLTRIQLLDLSMNNISGTIPKCLNNLTTLTKKGSSSQTIQHSFLGANANLTFVEVYDDEASLIWKGLRAEFKSNLGLLKSIDLSSNKLIGEIPSEITCLVGLISLNLSRNQINRSNTFKDWKFAGVRVLDLSRNQINGRIPTSLSRIASLGHALRRKKVQETCVGEPRRPGWAHNTRILHQHGAWVCCWILGSLWHSSAQQVMQIHIFQFLDLFERLAASEGSNHQAKDA</sequence>
<protein>
    <submittedName>
        <fullName evidence="10">Putative LRR receptor-like serine/threonine-protein kinase</fullName>
    </submittedName>
</protein>
<dbReference type="InterPro" id="IPR046956">
    <property type="entry name" value="RLP23-like"/>
</dbReference>
<dbReference type="OrthoDB" id="1924123at2759"/>
<dbReference type="Pfam" id="PF00560">
    <property type="entry name" value="LRR_1"/>
    <property type="match status" value="6"/>
</dbReference>
<accession>A0A314UE28</accession>
<keyword evidence="6" id="KW-1133">Transmembrane helix</keyword>
<evidence type="ECO:0000256" key="3">
    <source>
        <dbReference type="ARBA" id="ARBA00022692"/>
    </source>
</evidence>
<keyword evidence="4" id="KW-0732">Signal</keyword>
<organism evidence="10 11">
    <name type="scientific">Prunus yedoensis var. nudiflora</name>
    <dbReference type="NCBI Taxonomy" id="2094558"/>
    <lineage>
        <taxon>Eukaryota</taxon>
        <taxon>Viridiplantae</taxon>
        <taxon>Streptophyta</taxon>
        <taxon>Embryophyta</taxon>
        <taxon>Tracheophyta</taxon>
        <taxon>Spermatophyta</taxon>
        <taxon>Magnoliopsida</taxon>
        <taxon>eudicotyledons</taxon>
        <taxon>Gunneridae</taxon>
        <taxon>Pentapetalae</taxon>
        <taxon>rosids</taxon>
        <taxon>fabids</taxon>
        <taxon>Rosales</taxon>
        <taxon>Rosaceae</taxon>
        <taxon>Amygdaloideae</taxon>
        <taxon>Amygdaleae</taxon>
        <taxon>Prunus</taxon>
    </lineage>
</organism>
<evidence type="ECO:0000313" key="10">
    <source>
        <dbReference type="EMBL" id="PQM35753.1"/>
    </source>
</evidence>
<gene>
    <name evidence="10" type="ORF">Pyn_19038</name>
</gene>
<evidence type="ECO:0000256" key="6">
    <source>
        <dbReference type="ARBA" id="ARBA00022989"/>
    </source>
</evidence>
<dbReference type="InterPro" id="IPR001611">
    <property type="entry name" value="Leu-rich_rpt"/>
</dbReference>
<proteinExistence type="predicted"/>
<evidence type="ECO:0000313" key="11">
    <source>
        <dbReference type="Proteomes" id="UP000250321"/>
    </source>
</evidence>
<keyword evidence="7" id="KW-0472">Membrane</keyword>
<comment type="subcellular location">
    <subcellularLocation>
        <location evidence="1">Membrane</location>
        <topology evidence="1">Single-pass type I membrane protein</topology>
    </subcellularLocation>
</comment>
<dbReference type="EMBL" id="PJQY01003636">
    <property type="protein sequence ID" value="PQM35753.1"/>
    <property type="molecule type" value="Genomic_DNA"/>
</dbReference>
<dbReference type="GO" id="GO:0016020">
    <property type="term" value="C:membrane"/>
    <property type="evidence" value="ECO:0007669"/>
    <property type="project" value="UniProtKB-SubCell"/>
</dbReference>
<keyword evidence="10" id="KW-0808">Transferase</keyword>
<dbReference type="PANTHER" id="PTHR48063:SF101">
    <property type="entry name" value="LRR RECEPTOR-LIKE SERINE_THREONINE-PROTEIN KINASE FLS2"/>
    <property type="match status" value="1"/>
</dbReference>
<dbReference type="InterPro" id="IPR032675">
    <property type="entry name" value="LRR_dom_sf"/>
</dbReference>
<comment type="caution">
    <text evidence="10">The sequence shown here is derived from an EMBL/GenBank/DDBJ whole genome shotgun (WGS) entry which is preliminary data.</text>
</comment>
<keyword evidence="9" id="KW-0325">Glycoprotein</keyword>
<evidence type="ECO:0000256" key="7">
    <source>
        <dbReference type="ARBA" id="ARBA00023136"/>
    </source>
</evidence>